<dbReference type="RefSeq" id="WP_020384646.1">
    <property type="nucleotide sequence ID" value="NZ_AQUX01000007.1"/>
</dbReference>
<dbReference type="AlphaFoldDB" id="A0A097ICU2"/>
<evidence type="ECO:0000259" key="4">
    <source>
        <dbReference type="PROSITE" id="PS51266"/>
    </source>
</evidence>
<keyword evidence="6" id="KW-1185">Reference proteome</keyword>
<dbReference type="STRING" id="558173.CDOO_00420"/>
<gene>
    <name evidence="5" type="ORF">CDOO_00420</name>
</gene>
<dbReference type="InterPro" id="IPR037274">
    <property type="entry name" value="Znf_CHY_sf"/>
</dbReference>
<dbReference type="KEGG" id="cdo:CDOO_00420"/>
<dbReference type="HOGENOM" id="CLU_143932_0_0_11"/>
<dbReference type="OrthoDB" id="882119at2"/>
<dbReference type="PROSITE" id="PS51266">
    <property type="entry name" value="ZF_CHY"/>
    <property type="match status" value="1"/>
</dbReference>
<keyword evidence="3" id="KW-0862">Zinc</keyword>
<organism evidence="5 6">
    <name type="scientific">Corynebacterium doosanense CAU 212 = DSM 45436</name>
    <dbReference type="NCBI Taxonomy" id="558173"/>
    <lineage>
        <taxon>Bacteria</taxon>
        <taxon>Bacillati</taxon>
        <taxon>Actinomycetota</taxon>
        <taxon>Actinomycetes</taxon>
        <taxon>Mycobacteriales</taxon>
        <taxon>Corynebacteriaceae</taxon>
        <taxon>Corynebacterium</taxon>
    </lineage>
</organism>
<dbReference type="SUPFAM" id="SSF161219">
    <property type="entry name" value="CHY zinc finger-like"/>
    <property type="match status" value="1"/>
</dbReference>
<evidence type="ECO:0000256" key="3">
    <source>
        <dbReference type="ARBA" id="ARBA00022833"/>
    </source>
</evidence>
<evidence type="ECO:0000313" key="5">
    <source>
        <dbReference type="EMBL" id="AIT59956.1"/>
    </source>
</evidence>
<keyword evidence="1" id="KW-0479">Metal-binding</keyword>
<dbReference type="GO" id="GO:0008270">
    <property type="term" value="F:zinc ion binding"/>
    <property type="evidence" value="ECO:0007669"/>
    <property type="project" value="UniProtKB-KW"/>
</dbReference>
<proteinExistence type="predicted"/>
<dbReference type="Proteomes" id="UP000029914">
    <property type="component" value="Chromosome"/>
</dbReference>
<dbReference type="InterPro" id="IPR008913">
    <property type="entry name" value="Znf_CHY"/>
</dbReference>
<dbReference type="EMBL" id="CP006764">
    <property type="protein sequence ID" value="AIT59956.1"/>
    <property type="molecule type" value="Genomic_DNA"/>
</dbReference>
<dbReference type="Pfam" id="PF05495">
    <property type="entry name" value="zf-CHY"/>
    <property type="match status" value="1"/>
</dbReference>
<name>A0A097ICU2_9CORY</name>
<feature type="domain" description="CHY-type" evidence="4">
    <location>
        <begin position="7"/>
        <end position="85"/>
    </location>
</feature>
<keyword evidence="2" id="KW-0863">Zinc-finger</keyword>
<evidence type="ECO:0000313" key="6">
    <source>
        <dbReference type="Proteomes" id="UP000029914"/>
    </source>
</evidence>
<evidence type="ECO:0000256" key="2">
    <source>
        <dbReference type="ARBA" id="ARBA00022771"/>
    </source>
</evidence>
<reference evidence="5 6" key="1">
    <citation type="submission" date="2013-09" db="EMBL/GenBank/DDBJ databases">
        <title>Complete genome sequence of Corynebacterium doosanense CAU 212(T) (=DSM 45436(T)), isolated from activated sludge.</title>
        <authorList>
            <person name="Schaffert L."/>
            <person name="Albersmeier A."/>
            <person name="Kalinowski J."/>
            <person name="Ruckert C."/>
        </authorList>
    </citation>
    <scope>NUCLEOTIDE SEQUENCE [LARGE SCALE GENOMIC DNA]</scope>
    <source>
        <strain evidence="5 6">CAU 212</strain>
    </source>
</reference>
<accession>A0A097ICU2</accession>
<dbReference type="PIRSF" id="PIRSF017292">
    <property type="entry name" value="UCP017292_Znf_CHY"/>
    <property type="match status" value="1"/>
</dbReference>
<protein>
    <recommendedName>
        <fullName evidence="4">CHY-type domain-containing protein</fullName>
    </recommendedName>
</protein>
<evidence type="ECO:0000256" key="1">
    <source>
        <dbReference type="ARBA" id="ARBA00022723"/>
    </source>
</evidence>
<dbReference type="eggNOG" id="COG4357">
    <property type="taxonomic scope" value="Bacteria"/>
</dbReference>
<dbReference type="InterPro" id="IPR016694">
    <property type="entry name" value="UCP017292"/>
</dbReference>
<sequence length="100" mass="11086">MTRQGVDLDPQGRCAHYRSPRDIALNRCGTCGDYFACHRCHDELTDHVFGRVDKRDPEAVECGICGHRMGYNEYSTAPGCAGCGHEFNPGCAAHAHLYWA</sequence>